<evidence type="ECO:0000313" key="2">
    <source>
        <dbReference type="Proteomes" id="UP000502035"/>
    </source>
</evidence>
<keyword evidence="2" id="KW-1185">Reference proteome</keyword>
<name>A0A6G7YHC7_9ACTN</name>
<proteinExistence type="predicted"/>
<accession>A0A6G7YHC7</accession>
<protein>
    <submittedName>
        <fullName evidence="1">Uncharacterized protein</fullName>
    </submittedName>
</protein>
<dbReference type="RefSeq" id="WP_166319007.1">
    <property type="nucleotide sequence ID" value="NZ_CP049866.1"/>
</dbReference>
<reference evidence="1 2" key="1">
    <citation type="submission" date="2020-03" db="EMBL/GenBank/DDBJ databases">
        <title>Nocardioides sp. nov., isolated from fish.</title>
        <authorList>
            <person name="Hyun D.-W."/>
            <person name="Bae J.-W."/>
        </authorList>
    </citation>
    <scope>NUCLEOTIDE SEQUENCE [LARGE SCALE GENOMIC DNA]</scope>
    <source>
        <strain evidence="1 2">HDW12A</strain>
    </source>
</reference>
<sequence length="107" mass="11700">MLVHEACIVTPRPVDRSGYLRDSDLTLDTWGPIGWQDGTPERDRRVIVDLRHVTGFGAGTAERIARVLVDAGAGSVQVEGGRRATMRSAFTATLKQACMEYERGAAR</sequence>
<organism evidence="1 2">
    <name type="scientific">Nocardioides piscis</name>
    <dbReference type="NCBI Taxonomy" id="2714938"/>
    <lineage>
        <taxon>Bacteria</taxon>
        <taxon>Bacillati</taxon>
        <taxon>Actinomycetota</taxon>
        <taxon>Actinomycetes</taxon>
        <taxon>Propionibacteriales</taxon>
        <taxon>Nocardioidaceae</taxon>
        <taxon>Nocardioides</taxon>
    </lineage>
</organism>
<evidence type="ECO:0000313" key="1">
    <source>
        <dbReference type="EMBL" id="QIK76038.1"/>
    </source>
</evidence>
<dbReference type="AlphaFoldDB" id="A0A6G7YHC7"/>
<dbReference type="KEGG" id="npi:G7071_11940"/>
<gene>
    <name evidence="1" type="ORF">G7071_11940</name>
</gene>
<dbReference type="Proteomes" id="UP000502035">
    <property type="component" value="Chromosome"/>
</dbReference>
<dbReference type="EMBL" id="CP049866">
    <property type="protein sequence ID" value="QIK76038.1"/>
    <property type="molecule type" value="Genomic_DNA"/>
</dbReference>